<feature type="region of interest" description="Disordered" evidence="1">
    <location>
        <begin position="112"/>
        <end position="212"/>
    </location>
</feature>
<dbReference type="AlphaFoldDB" id="A0A5C3M1F6"/>
<accession>A0A5C3M1F6</accession>
<proteinExistence type="predicted"/>
<reference evidence="2 3" key="1">
    <citation type="journal article" date="2019" name="Nat. Ecol. Evol.">
        <title>Megaphylogeny resolves global patterns of mushroom evolution.</title>
        <authorList>
            <person name="Varga T."/>
            <person name="Krizsan K."/>
            <person name="Foldi C."/>
            <person name="Dima B."/>
            <person name="Sanchez-Garcia M."/>
            <person name="Sanchez-Ramirez S."/>
            <person name="Szollosi G.J."/>
            <person name="Szarkandi J.G."/>
            <person name="Papp V."/>
            <person name="Albert L."/>
            <person name="Andreopoulos W."/>
            <person name="Angelini C."/>
            <person name="Antonin V."/>
            <person name="Barry K.W."/>
            <person name="Bougher N.L."/>
            <person name="Buchanan P."/>
            <person name="Buyck B."/>
            <person name="Bense V."/>
            <person name="Catcheside P."/>
            <person name="Chovatia M."/>
            <person name="Cooper J."/>
            <person name="Damon W."/>
            <person name="Desjardin D."/>
            <person name="Finy P."/>
            <person name="Geml J."/>
            <person name="Haridas S."/>
            <person name="Hughes K."/>
            <person name="Justo A."/>
            <person name="Karasinski D."/>
            <person name="Kautmanova I."/>
            <person name="Kiss B."/>
            <person name="Kocsube S."/>
            <person name="Kotiranta H."/>
            <person name="LaButti K.M."/>
            <person name="Lechner B.E."/>
            <person name="Liimatainen K."/>
            <person name="Lipzen A."/>
            <person name="Lukacs Z."/>
            <person name="Mihaltcheva S."/>
            <person name="Morgado L.N."/>
            <person name="Niskanen T."/>
            <person name="Noordeloos M.E."/>
            <person name="Ohm R.A."/>
            <person name="Ortiz-Santana B."/>
            <person name="Ovrebo C."/>
            <person name="Racz N."/>
            <person name="Riley R."/>
            <person name="Savchenko A."/>
            <person name="Shiryaev A."/>
            <person name="Soop K."/>
            <person name="Spirin V."/>
            <person name="Szebenyi C."/>
            <person name="Tomsovsky M."/>
            <person name="Tulloss R.E."/>
            <person name="Uehling J."/>
            <person name="Grigoriev I.V."/>
            <person name="Vagvolgyi C."/>
            <person name="Papp T."/>
            <person name="Martin F.M."/>
            <person name="Miettinen O."/>
            <person name="Hibbett D.S."/>
            <person name="Nagy L.G."/>
        </authorList>
    </citation>
    <scope>NUCLEOTIDE SEQUENCE [LARGE SCALE GENOMIC DNA]</scope>
    <source>
        <strain evidence="2 3">CBS 166.37</strain>
    </source>
</reference>
<feature type="compositionally biased region" description="Polar residues" evidence="1">
    <location>
        <begin position="153"/>
        <end position="166"/>
    </location>
</feature>
<keyword evidence="3" id="KW-1185">Reference proteome</keyword>
<feature type="compositionally biased region" description="Low complexity" evidence="1">
    <location>
        <begin position="172"/>
        <end position="188"/>
    </location>
</feature>
<evidence type="ECO:0000313" key="3">
    <source>
        <dbReference type="Proteomes" id="UP000308652"/>
    </source>
</evidence>
<feature type="region of interest" description="Disordered" evidence="1">
    <location>
        <begin position="1"/>
        <end position="23"/>
    </location>
</feature>
<sequence>MSEFNPSPEAIRERSTNKLARTLGDLPPEAIYERLLKERQENFDSLPRIITSNLAANDRTLRISRRASLASFGSFSSFLLPSSRRRDVSSQHSVSTLTDDVHQFGLTDDLSESWGEMRDDSSRAGFRAESPTSPIVFSPPTPVANAPPAGIVNTPSAASFNSTAPSSEDAENLSLPSPSLNRSHSYSHSSRKRGERTHIHSASVPRRPDTPFDMYTLPVKSNWMNPSPTVEQDEETTPVTMKAPELVEGNGWRGEWNRTNMQDVIKTLRSLK</sequence>
<dbReference type="EMBL" id="ML213602">
    <property type="protein sequence ID" value="TFK38815.1"/>
    <property type="molecule type" value="Genomic_DNA"/>
</dbReference>
<evidence type="ECO:0000313" key="2">
    <source>
        <dbReference type="EMBL" id="TFK38815.1"/>
    </source>
</evidence>
<gene>
    <name evidence="2" type="ORF">BDQ12DRAFT_683409</name>
</gene>
<protein>
    <submittedName>
        <fullName evidence="2">Uncharacterized protein</fullName>
    </submittedName>
</protein>
<dbReference type="Proteomes" id="UP000308652">
    <property type="component" value="Unassembled WGS sequence"/>
</dbReference>
<dbReference type="OrthoDB" id="3232670at2759"/>
<name>A0A5C3M1F6_9AGAR</name>
<evidence type="ECO:0000256" key="1">
    <source>
        <dbReference type="SAM" id="MobiDB-lite"/>
    </source>
</evidence>
<organism evidence="2 3">
    <name type="scientific">Crucibulum laeve</name>
    <dbReference type="NCBI Taxonomy" id="68775"/>
    <lineage>
        <taxon>Eukaryota</taxon>
        <taxon>Fungi</taxon>
        <taxon>Dikarya</taxon>
        <taxon>Basidiomycota</taxon>
        <taxon>Agaricomycotina</taxon>
        <taxon>Agaricomycetes</taxon>
        <taxon>Agaricomycetidae</taxon>
        <taxon>Agaricales</taxon>
        <taxon>Agaricineae</taxon>
        <taxon>Nidulariaceae</taxon>
        <taxon>Crucibulum</taxon>
    </lineage>
</organism>